<sequence length="313" mass="34656">MAARAILITGATGKQGSSVVNALLRANADFEILALTRNAASPSAQSLAQKSKNIKLVTGNLDTPDEVFRNAKSVTKVPIWGVFSVQTPFGGKANTKTEERQGKALVDASLANGVSHFVYSSVDRGGNVRSAKEATDVPHFISKHNVEQHLFAKTKGSDMTWTVLRPVAFMENLVPGFLGKVFNTDWEMTLRPNQKLQLIATSDIGHFAAQSFLQPESQQWRNNSLSLAGDELTYAEYAKIYREKTGEKLPTTYRFIVKIINFLVKEMGNMFAWFRDVGYGAEIPELKKMHPQIKGFGEWLEKESAWKKGPKSG</sequence>
<dbReference type="InterPro" id="IPR036291">
    <property type="entry name" value="NAD(P)-bd_dom_sf"/>
</dbReference>
<dbReference type="InterPro" id="IPR008030">
    <property type="entry name" value="NmrA-like"/>
</dbReference>
<dbReference type="Gene3D" id="3.40.50.720">
    <property type="entry name" value="NAD(P)-binding Rossmann-like Domain"/>
    <property type="match status" value="1"/>
</dbReference>
<keyword evidence="2" id="KW-0521">NADP</keyword>
<dbReference type="Gene3D" id="3.90.25.10">
    <property type="entry name" value="UDP-galactose 4-epimerase, domain 1"/>
    <property type="match status" value="1"/>
</dbReference>
<dbReference type="EMBL" id="ML976745">
    <property type="protein sequence ID" value="KAF1966494.1"/>
    <property type="molecule type" value="Genomic_DNA"/>
</dbReference>
<dbReference type="CDD" id="cd05251">
    <property type="entry name" value="NmrA_like_SDR_a"/>
    <property type="match status" value="1"/>
</dbReference>
<protein>
    <submittedName>
        <fullName evidence="4">Putative nucleoside-diphosphate-sugar epimerase</fullName>
    </submittedName>
</protein>
<dbReference type="GO" id="GO:0005634">
    <property type="term" value="C:nucleus"/>
    <property type="evidence" value="ECO:0007669"/>
    <property type="project" value="TreeGrafter"/>
</dbReference>
<evidence type="ECO:0000256" key="2">
    <source>
        <dbReference type="ARBA" id="ARBA00022857"/>
    </source>
</evidence>
<dbReference type="InterPro" id="IPR051164">
    <property type="entry name" value="NmrA-like_oxidored"/>
</dbReference>
<evidence type="ECO:0000313" key="4">
    <source>
        <dbReference type="EMBL" id="KAF1966494.1"/>
    </source>
</evidence>
<dbReference type="Proteomes" id="UP000800036">
    <property type="component" value="Unassembled WGS sequence"/>
</dbReference>
<gene>
    <name evidence="4" type="ORF">BU23DRAFT_517949</name>
</gene>
<dbReference type="FunFam" id="3.40.50.720:FF:000528">
    <property type="entry name" value="Nucleoside-diphosphate-sugar epimerase family protein"/>
    <property type="match status" value="1"/>
</dbReference>
<comment type="similarity">
    <text evidence="1">Belongs to the NmrA-type oxidoreductase family.</text>
</comment>
<dbReference type="SUPFAM" id="SSF51735">
    <property type="entry name" value="NAD(P)-binding Rossmann-fold domains"/>
    <property type="match status" value="1"/>
</dbReference>
<dbReference type="Pfam" id="PF05368">
    <property type="entry name" value="NmrA"/>
    <property type="match status" value="1"/>
</dbReference>
<organism evidence="4 5">
    <name type="scientific">Bimuria novae-zelandiae CBS 107.79</name>
    <dbReference type="NCBI Taxonomy" id="1447943"/>
    <lineage>
        <taxon>Eukaryota</taxon>
        <taxon>Fungi</taxon>
        <taxon>Dikarya</taxon>
        <taxon>Ascomycota</taxon>
        <taxon>Pezizomycotina</taxon>
        <taxon>Dothideomycetes</taxon>
        <taxon>Pleosporomycetidae</taxon>
        <taxon>Pleosporales</taxon>
        <taxon>Massarineae</taxon>
        <taxon>Didymosphaeriaceae</taxon>
        <taxon>Bimuria</taxon>
    </lineage>
</organism>
<proteinExistence type="inferred from homology"/>
<keyword evidence="5" id="KW-1185">Reference proteome</keyword>
<dbReference type="PANTHER" id="PTHR42748:SF7">
    <property type="entry name" value="NMRA LIKE REDOX SENSOR 1-RELATED"/>
    <property type="match status" value="1"/>
</dbReference>
<accession>A0A6A5UP94</accession>
<evidence type="ECO:0000259" key="3">
    <source>
        <dbReference type="Pfam" id="PF05368"/>
    </source>
</evidence>
<dbReference type="OrthoDB" id="9997102at2759"/>
<dbReference type="PANTHER" id="PTHR42748">
    <property type="entry name" value="NITROGEN METABOLITE REPRESSION PROTEIN NMRA FAMILY MEMBER"/>
    <property type="match status" value="1"/>
</dbReference>
<evidence type="ECO:0000313" key="5">
    <source>
        <dbReference type="Proteomes" id="UP000800036"/>
    </source>
</evidence>
<name>A0A6A5UP94_9PLEO</name>
<evidence type="ECO:0000256" key="1">
    <source>
        <dbReference type="ARBA" id="ARBA00006328"/>
    </source>
</evidence>
<feature type="domain" description="NmrA-like" evidence="3">
    <location>
        <begin position="5"/>
        <end position="299"/>
    </location>
</feature>
<reference evidence="4" key="1">
    <citation type="journal article" date="2020" name="Stud. Mycol.">
        <title>101 Dothideomycetes genomes: a test case for predicting lifestyles and emergence of pathogens.</title>
        <authorList>
            <person name="Haridas S."/>
            <person name="Albert R."/>
            <person name="Binder M."/>
            <person name="Bloem J."/>
            <person name="Labutti K."/>
            <person name="Salamov A."/>
            <person name="Andreopoulos B."/>
            <person name="Baker S."/>
            <person name="Barry K."/>
            <person name="Bills G."/>
            <person name="Bluhm B."/>
            <person name="Cannon C."/>
            <person name="Castanera R."/>
            <person name="Culley D."/>
            <person name="Daum C."/>
            <person name="Ezra D."/>
            <person name="Gonzalez J."/>
            <person name="Henrissat B."/>
            <person name="Kuo A."/>
            <person name="Liang C."/>
            <person name="Lipzen A."/>
            <person name="Lutzoni F."/>
            <person name="Magnuson J."/>
            <person name="Mondo S."/>
            <person name="Nolan M."/>
            <person name="Ohm R."/>
            <person name="Pangilinan J."/>
            <person name="Park H.-J."/>
            <person name="Ramirez L."/>
            <person name="Alfaro M."/>
            <person name="Sun H."/>
            <person name="Tritt A."/>
            <person name="Yoshinaga Y."/>
            <person name="Zwiers L.-H."/>
            <person name="Turgeon B."/>
            <person name="Goodwin S."/>
            <person name="Spatafora J."/>
            <person name="Crous P."/>
            <person name="Grigoriev I."/>
        </authorList>
    </citation>
    <scope>NUCLEOTIDE SEQUENCE</scope>
    <source>
        <strain evidence="4">CBS 107.79</strain>
    </source>
</reference>
<dbReference type="AlphaFoldDB" id="A0A6A5UP94"/>